<dbReference type="RefSeq" id="WP_207681923.1">
    <property type="nucleotide sequence ID" value="NZ_CP061800.1"/>
</dbReference>
<reference evidence="1" key="1">
    <citation type="journal article" date="2021" name="Microb. Physiol.">
        <title>Proteogenomic Insights into the Physiology of Marine, Sulfate-Reducing, Filamentous Desulfonema limicola and Desulfonema magnum.</title>
        <authorList>
            <person name="Schnaars V."/>
            <person name="Wohlbrand L."/>
            <person name="Scheve S."/>
            <person name="Hinrichs C."/>
            <person name="Reinhardt R."/>
            <person name="Rabus R."/>
        </authorList>
    </citation>
    <scope>NUCLEOTIDE SEQUENCE</scope>
    <source>
        <strain evidence="1">4be13</strain>
    </source>
</reference>
<dbReference type="EMBL" id="CP061800">
    <property type="protein sequence ID" value="QTA86172.1"/>
    <property type="molecule type" value="Genomic_DNA"/>
</dbReference>
<evidence type="ECO:0000313" key="1">
    <source>
        <dbReference type="EMBL" id="QTA86172.1"/>
    </source>
</evidence>
<sequence length="154" mass="17841">MFIVETTIPSFYYEIRTEPEMIARRNWTREWWDRERHAYQLVTSLAVIEELENGDYPNKDRVVGLLSDVPNLRIPTELADIVDTYIDRKLMPADPKGDALHLAAASFHCCHFLLTWNCKHLANANKFDQIRRINTLLGLFVPTLTTPAELLWGG</sequence>
<protein>
    <submittedName>
        <fullName evidence="1">PIN domain-containing protein</fullName>
    </submittedName>
</protein>
<evidence type="ECO:0000313" key="2">
    <source>
        <dbReference type="Proteomes" id="UP000663722"/>
    </source>
</evidence>
<accession>A0A975GLV7</accession>
<dbReference type="AlphaFoldDB" id="A0A975GLV7"/>
<dbReference type="CDD" id="cd18687">
    <property type="entry name" value="PIN_VapC-like"/>
    <property type="match status" value="1"/>
</dbReference>
<dbReference type="SUPFAM" id="SSF88723">
    <property type="entry name" value="PIN domain-like"/>
    <property type="match status" value="1"/>
</dbReference>
<gene>
    <name evidence="1" type="ORF">dnm_021930</name>
</gene>
<dbReference type="InterPro" id="IPR029060">
    <property type="entry name" value="PIN-like_dom_sf"/>
</dbReference>
<dbReference type="Proteomes" id="UP000663722">
    <property type="component" value="Chromosome"/>
</dbReference>
<proteinExistence type="predicted"/>
<name>A0A975GLV7_9BACT</name>
<dbReference type="KEGG" id="dmm:dnm_021930"/>
<keyword evidence="2" id="KW-1185">Reference proteome</keyword>
<organism evidence="1 2">
    <name type="scientific">Desulfonema magnum</name>
    <dbReference type="NCBI Taxonomy" id="45655"/>
    <lineage>
        <taxon>Bacteria</taxon>
        <taxon>Pseudomonadati</taxon>
        <taxon>Thermodesulfobacteriota</taxon>
        <taxon>Desulfobacteria</taxon>
        <taxon>Desulfobacterales</taxon>
        <taxon>Desulfococcaceae</taxon>
        <taxon>Desulfonema</taxon>
    </lineage>
</organism>